<keyword evidence="3" id="KW-0560">Oxidoreductase</keyword>
<dbReference type="EMBL" id="PVUE01000012">
    <property type="protein sequence ID" value="PRZ41019.1"/>
    <property type="molecule type" value="Genomic_DNA"/>
</dbReference>
<name>A0A2T0ZXD3_9ACTN</name>
<dbReference type="Pfam" id="PF00296">
    <property type="entry name" value="Bac_luciferase"/>
    <property type="match status" value="1"/>
</dbReference>
<dbReference type="GO" id="GO:0046306">
    <property type="term" value="P:alkanesulfonate catabolic process"/>
    <property type="evidence" value="ECO:0007669"/>
    <property type="project" value="TreeGrafter"/>
</dbReference>
<evidence type="ECO:0000256" key="4">
    <source>
        <dbReference type="ARBA" id="ARBA00023033"/>
    </source>
</evidence>
<dbReference type="OrthoDB" id="143323at2"/>
<evidence type="ECO:0000256" key="3">
    <source>
        <dbReference type="ARBA" id="ARBA00023002"/>
    </source>
</evidence>
<evidence type="ECO:0000313" key="7">
    <source>
        <dbReference type="Proteomes" id="UP000237752"/>
    </source>
</evidence>
<dbReference type="NCBIfam" id="TIGR03560">
    <property type="entry name" value="F420_Rv1855c"/>
    <property type="match status" value="1"/>
</dbReference>
<dbReference type="InterPro" id="IPR050172">
    <property type="entry name" value="SsuD_RutA_monooxygenase"/>
</dbReference>
<organism evidence="6 7">
    <name type="scientific">Antricoccus suffuscus</name>
    <dbReference type="NCBI Taxonomy" id="1629062"/>
    <lineage>
        <taxon>Bacteria</taxon>
        <taxon>Bacillati</taxon>
        <taxon>Actinomycetota</taxon>
        <taxon>Actinomycetes</taxon>
        <taxon>Geodermatophilales</taxon>
        <taxon>Antricoccaceae</taxon>
        <taxon>Antricoccus</taxon>
    </lineage>
</organism>
<dbReference type="AlphaFoldDB" id="A0A2T0ZXD3"/>
<dbReference type="InterPro" id="IPR011251">
    <property type="entry name" value="Luciferase-like_dom"/>
</dbReference>
<sequence>MNPRFGVFVPQGWRMDLTEIADPAEQFDAMIGVAKQADQGAFDSIWVYDHFHTVPEPTHNTVFEAWTTSAALARETSRIHIGQMVGCNGYRQPSLYAKTASTVDAMSKGRLYAGLGAGWYEQEWKAYGYEWTDIPTRMGRFREAVQIVHKMWTEDEPTFSGKRYSIDKPINKPMSGVPGRKIPLWVGGGGEKVTLKLVAQYADACNIGAGKPEVITEKLGILRQHCETVGRDFDAITKSTSINVIPVENPSDTYIERATAQRGGQVQVDQIRTGYGIGEAAIREKIDKALAAGVDYIISYVPGVAYDDQLIPAFSEIISSYL</sequence>
<dbReference type="PANTHER" id="PTHR42847:SF8">
    <property type="entry name" value="CONSERVED PROTEIN"/>
    <property type="match status" value="1"/>
</dbReference>
<keyword evidence="1" id="KW-0285">Flavoprotein</keyword>
<dbReference type="GO" id="GO:0008726">
    <property type="term" value="F:alkanesulfonate monooxygenase activity"/>
    <property type="evidence" value="ECO:0007669"/>
    <property type="project" value="TreeGrafter"/>
</dbReference>
<accession>A0A2T0ZXD3</accession>
<dbReference type="RefSeq" id="WP_106349681.1">
    <property type="nucleotide sequence ID" value="NZ_PVUE01000012.1"/>
</dbReference>
<evidence type="ECO:0000256" key="2">
    <source>
        <dbReference type="ARBA" id="ARBA00022643"/>
    </source>
</evidence>
<evidence type="ECO:0000259" key="5">
    <source>
        <dbReference type="Pfam" id="PF00296"/>
    </source>
</evidence>
<dbReference type="InterPro" id="IPR036661">
    <property type="entry name" value="Luciferase-like_sf"/>
</dbReference>
<dbReference type="PANTHER" id="PTHR42847">
    <property type="entry name" value="ALKANESULFONATE MONOOXYGENASE"/>
    <property type="match status" value="1"/>
</dbReference>
<protein>
    <submittedName>
        <fullName evidence="6">F420-dependent oxidoreductase-like protein</fullName>
    </submittedName>
</protein>
<keyword evidence="4" id="KW-0503">Monooxygenase</keyword>
<dbReference type="SUPFAM" id="SSF51679">
    <property type="entry name" value="Bacterial luciferase-like"/>
    <property type="match status" value="1"/>
</dbReference>
<dbReference type="Proteomes" id="UP000237752">
    <property type="component" value="Unassembled WGS sequence"/>
</dbReference>
<gene>
    <name evidence="6" type="ORF">CLV47_11252</name>
</gene>
<evidence type="ECO:0000256" key="1">
    <source>
        <dbReference type="ARBA" id="ARBA00022630"/>
    </source>
</evidence>
<feature type="domain" description="Luciferase-like" evidence="5">
    <location>
        <begin position="4"/>
        <end position="257"/>
    </location>
</feature>
<dbReference type="InterPro" id="IPR019952">
    <property type="entry name" value="F420_OxRdatse_Rv1855c_pred"/>
</dbReference>
<evidence type="ECO:0000313" key="6">
    <source>
        <dbReference type="EMBL" id="PRZ41019.1"/>
    </source>
</evidence>
<dbReference type="Gene3D" id="3.20.20.30">
    <property type="entry name" value="Luciferase-like domain"/>
    <property type="match status" value="1"/>
</dbReference>
<keyword evidence="2" id="KW-0288">FMN</keyword>
<comment type="caution">
    <text evidence="6">The sequence shown here is derived from an EMBL/GenBank/DDBJ whole genome shotgun (WGS) entry which is preliminary data.</text>
</comment>
<reference evidence="6 7" key="1">
    <citation type="submission" date="2018-03" db="EMBL/GenBank/DDBJ databases">
        <title>Genomic Encyclopedia of Archaeal and Bacterial Type Strains, Phase II (KMG-II): from individual species to whole genera.</title>
        <authorList>
            <person name="Goeker M."/>
        </authorList>
    </citation>
    <scope>NUCLEOTIDE SEQUENCE [LARGE SCALE GENOMIC DNA]</scope>
    <source>
        <strain evidence="6 7">DSM 100065</strain>
    </source>
</reference>
<proteinExistence type="predicted"/>
<keyword evidence="7" id="KW-1185">Reference proteome</keyword>